<dbReference type="InterPro" id="IPR008948">
    <property type="entry name" value="L-Aspartase-like"/>
</dbReference>
<accession>A0A1T4JHQ5</accession>
<organism evidence="2 3">
    <name type="scientific">Treponema porcinum</name>
    <dbReference type="NCBI Taxonomy" id="261392"/>
    <lineage>
        <taxon>Bacteria</taxon>
        <taxon>Pseudomonadati</taxon>
        <taxon>Spirochaetota</taxon>
        <taxon>Spirochaetia</taxon>
        <taxon>Spirochaetales</taxon>
        <taxon>Treponemataceae</taxon>
        <taxon>Treponema</taxon>
    </lineage>
</organism>
<gene>
    <name evidence="2" type="ORF">SAMN02745149_00099</name>
</gene>
<evidence type="ECO:0000313" key="2">
    <source>
        <dbReference type="EMBL" id="SJZ29597.1"/>
    </source>
</evidence>
<dbReference type="InterPro" id="IPR001106">
    <property type="entry name" value="Aromatic_Lyase"/>
</dbReference>
<dbReference type="SUPFAM" id="SSF48557">
    <property type="entry name" value="L-aspartase-like"/>
    <property type="match status" value="1"/>
</dbReference>
<dbReference type="Gene3D" id="1.10.275.10">
    <property type="entry name" value="Fumarase/aspartase (N-terminal domain)"/>
    <property type="match status" value="1"/>
</dbReference>
<keyword evidence="3" id="KW-1185">Reference proteome</keyword>
<dbReference type="STRING" id="261392.SAMN02745149_00099"/>
<dbReference type="GeneID" id="78315422"/>
<dbReference type="GO" id="GO:0016841">
    <property type="term" value="F:ammonia-lyase activity"/>
    <property type="evidence" value="ECO:0007669"/>
    <property type="project" value="InterPro"/>
</dbReference>
<dbReference type="InterPro" id="IPR024083">
    <property type="entry name" value="Fumarase/histidase_N"/>
</dbReference>
<dbReference type="RefSeq" id="WP_159446114.1">
    <property type="nucleotide sequence ID" value="NZ_FUWG01000002.1"/>
</dbReference>
<evidence type="ECO:0000313" key="3">
    <source>
        <dbReference type="Proteomes" id="UP000190423"/>
    </source>
</evidence>
<protein>
    <submittedName>
        <fullName evidence="2">Histidine ammonia-lyase</fullName>
    </submittedName>
</protein>
<reference evidence="2 3" key="1">
    <citation type="submission" date="2017-02" db="EMBL/GenBank/DDBJ databases">
        <authorList>
            <person name="Peterson S.W."/>
        </authorList>
    </citation>
    <scope>NUCLEOTIDE SEQUENCE [LARGE SCALE GENOMIC DNA]</scope>
    <source>
        <strain evidence="2 3">ATCC BAA-908</strain>
    </source>
</reference>
<dbReference type="EMBL" id="FUWG01000002">
    <property type="protein sequence ID" value="SJZ29597.1"/>
    <property type="molecule type" value="Genomic_DNA"/>
</dbReference>
<dbReference type="CDD" id="cd00332">
    <property type="entry name" value="PAL-HAL"/>
    <property type="match status" value="1"/>
</dbReference>
<dbReference type="Gene3D" id="1.20.200.10">
    <property type="entry name" value="Fumarase/aspartase (Central domain)"/>
    <property type="match status" value="1"/>
</dbReference>
<proteinExistence type="predicted"/>
<dbReference type="Proteomes" id="UP000190423">
    <property type="component" value="Unassembled WGS sequence"/>
</dbReference>
<dbReference type="AlphaFoldDB" id="A0A1T4JHQ5"/>
<dbReference type="InterPro" id="IPR022313">
    <property type="entry name" value="Phe/His_NH3-lyase_AS"/>
</dbReference>
<name>A0A1T4JHQ5_TREPO</name>
<sequence>MKTVKGENLTIEDVWDVAYKNEAVQLPEDKAFWDTMEKSRKFLMDYIQTGVPTYGVTTDFGDSCANQISVEKAGELQRDIVTYHGIGLGAKFDRETARAVVLCRLNGNVKGGHSAIRPELAHMLVTLLNKDIIPVIPQLGSVGASGDLTPLSYLGAVIMGQRDVYYKGKIVPALEAFKAEGITPLPLEAKEGLAIMNGTSVMTAVASLAWKKAERLAKISDFLTAVTSEITRGKDTPFVAKVSEIKNHAGQCQSASYVYNIVKDSKRVFRYEEFLKSQIESLGGKGYKKQENKIQDRYSIRCAPQINGVYRDTLSVARSWITEELNSANDNPLVDIESGRLYNTGNFYGGHICAACDYLRTALANISDLSDKQAEVIIDGKFNGLTENLIPFTKDDDPRAGLRLGFKAAQITISAIRGEVMSYCFPISLTSQPTEALNQDKVSMGTISARKLSEQIDLVYLQFAVHLLAAMQAVDLCGAEDFAPFTKKVHSEVRRMSAFVLDDRALDKEAEAVASWLKATELFA</sequence>
<keyword evidence="1 2" id="KW-0456">Lyase</keyword>
<dbReference type="PROSITE" id="PS00488">
    <property type="entry name" value="PAL_HISTIDASE"/>
    <property type="match status" value="1"/>
</dbReference>
<dbReference type="Pfam" id="PF00221">
    <property type="entry name" value="Lyase_aromatic"/>
    <property type="match status" value="1"/>
</dbReference>
<dbReference type="OrthoDB" id="9806955at2"/>
<dbReference type="FunFam" id="1.10.275.10:FF:000005">
    <property type="entry name" value="Histidine ammonia-lyase"/>
    <property type="match status" value="1"/>
</dbReference>
<evidence type="ECO:0000256" key="1">
    <source>
        <dbReference type="ARBA" id="ARBA00023239"/>
    </source>
</evidence>
<dbReference type="PANTHER" id="PTHR10362">
    <property type="entry name" value="HISTIDINE AMMONIA-LYASE"/>
    <property type="match status" value="1"/>
</dbReference>